<proteinExistence type="predicted"/>
<feature type="region of interest" description="Disordered" evidence="1">
    <location>
        <begin position="88"/>
        <end position="108"/>
    </location>
</feature>
<evidence type="ECO:0000256" key="1">
    <source>
        <dbReference type="SAM" id="MobiDB-lite"/>
    </source>
</evidence>
<dbReference type="EMBL" id="CM008046">
    <property type="protein sequence ID" value="PVH67186.1"/>
    <property type="molecule type" value="Genomic_DNA"/>
</dbReference>
<name>A0A2T8KYD6_9POAL</name>
<reference evidence="2" key="1">
    <citation type="submission" date="2018-04" db="EMBL/GenBank/DDBJ databases">
        <title>WGS assembly of Panicum hallii.</title>
        <authorList>
            <person name="Lovell J."/>
            <person name="Jenkins J."/>
            <person name="Lowry D."/>
            <person name="Mamidi S."/>
            <person name="Sreedasyam A."/>
            <person name="Weng X."/>
            <person name="Barry K."/>
            <person name="Bonette J."/>
            <person name="Campitelli B."/>
            <person name="Daum C."/>
            <person name="Gordon S."/>
            <person name="Gould B."/>
            <person name="Lipzen A."/>
            <person name="Macqueen A."/>
            <person name="Palacio-Mejia J."/>
            <person name="Plott C."/>
            <person name="Shakirov E."/>
            <person name="Shu S."/>
            <person name="Yoshinaga Y."/>
            <person name="Zane M."/>
            <person name="Rokhsar D."/>
            <person name="Grimwood J."/>
            <person name="Schmutz J."/>
            <person name="Juenger T."/>
        </authorList>
    </citation>
    <scope>NUCLEOTIDE SEQUENCE [LARGE SCALE GENOMIC DNA]</scope>
    <source>
        <strain evidence="2">FIL2</strain>
    </source>
</reference>
<dbReference type="AlphaFoldDB" id="A0A2T8KYD6"/>
<organism evidence="2">
    <name type="scientific">Panicum hallii</name>
    <dbReference type="NCBI Taxonomy" id="206008"/>
    <lineage>
        <taxon>Eukaryota</taxon>
        <taxon>Viridiplantae</taxon>
        <taxon>Streptophyta</taxon>
        <taxon>Embryophyta</taxon>
        <taxon>Tracheophyta</taxon>
        <taxon>Spermatophyta</taxon>
        <taxon>Magnoliopsida</taxon>
        <taxon>Liliopsida</taxon>
        <taxon>Poales</taxon>
        <taxon>Poaceae</taxon>
        <taxon>PACMAD clade</taxon>
        <taxon>Panicoideae</taxon>
        <taxon>Panicodae</taxon>
        <taxon>Paniceae</taxon>
        <taxon>Panicinae</taxon>
        <taxon>Panicum</taxon>
        <taxon>Panicum sect. Panicum</taxon>
    </lineage>
</organism>
<evidence type="ECO:0000313" key="2">
    <source>
        <dbReference type="EMBL" id="PVH67186.1"/>
    </source>
</evidence>
<accession>A0A2T8KYD6</accession>
<dbReference type="Gramene" id="PVH67186">
    <property type="protein sequence ID" value="PVH67186"/>
    <property type="gene ID" value="PAHAL_1G446100"/>
</dbReference>
<dbReference type="Proteomes" id="UP000243499">
    <property type="component" value="Chromosome 1"/>
</dbReference>
<sequence length="108" mass="11556">MNPLRRPATRRAGRALRAAKSTDPLRRTSRLWGRRRVPIRADDALRPGGAAAAGQGAAHALHAPRASGVAQLFGGRLDRVRCGRARALGDRGARSWRHALPTRGGRGA</sequence>
<gene>
    <name evidence="2" type="ORF">PAHAL_1G446100</name>
</gene>
<protein>
    <submittedName>
        <fullName evidence="2">Uncharacterized protein</fullName>
    </submittedName>
</protein>
<feature type="region of interest" description="Disordered" evidence="1">
    <location>
        <begin position="1"/>
        <end position="32"/>
    </location>
</feature>